<dbReference type="EMBL" id="HACM01006755">
    <property type="protein sequence ID" value="CRZ07197.1"/>
    <property type="molecule type" value="Transcribed_RNA"/>
</dbReference>
<dbReference type="EMBL" id="HACM01006760">
    <property type="protein sequence ID" value="CRZ07202.1"/>
    <property type="molecule type" value="Transcribed_RNA"/>
</dbReference>
<dbReference type="EMBL" id="HACM01006750">
    <property type="protein sequence ID" value="CRZ07192.1"/>
    <property type="molecule type" value="Transcribed_RNA"/>
</dbReference>
<dbReference type="AlphaFoldDB" id="A0A0H5QZR9"/>
<dbReference type="EMBL" id="HACM01006751">
    <property type="protein sequence ID" value="CRZ07193.1"/>
    <property type="molecule type" value="Transcribed_RNA"/>
</dbReference>
<organism evidence="1">
    <name type="scientific">Spongospora subterranea</name>
    <dbReference type="NCBI Taxonomy" id="70186"/>
    <lineage>
        <taxon>Eukaryota</taxon>
        <taxon>Sar</taxon>
        <taxon>Rhizaria</taxon>
        <taxon>Endomyxa</taxon>
        <taxon>Phytomyxea</taxon>
        <taxon>Plasmodiophorida</taxon>
        <taxon>Plasmodiophoridae</taxon>
        <taxon>Spongospora</taxon>
    </lineage>
</organism>
<name>A0A0H5QZR9_9EUKA</name>
<protein>
    <submittedName>
        <fullName evidence="1">Uncharacterized protein</fullName>
    </submittedName>
</protein>
<sequence>MIEFERQLTETERLHMLMFLLSLRGVTVNPFPDITQIAYAMFQIRQSLQRHFRSFSNSKDGGHRPSSAFRPDPDAINTLVRFGHQFADDGGVFAYEVDDSLRLNKIFLQKPEL</sequence>
<evidence type="ECO:0000313" key="1">
    <source>
        <dbReference type="EMBL" id="CRZ07197.1"/>
    </source>
</evidence>
<reference evidence="1" key="1">
    <citation type="submission" date="2015-04" db="EMBL/GenBank/DDBJ databases">
        <title>The genome sequence of the plant pathogenic Rhizarian Plasmodiophora brassicae reveals insights in its biotrophic life cycle and the origin of chitin synthesis.</title>
        <authorList>
            <person name="Schwelm A."/>
            <person name="Fogelqvist J."/>
            <person name="Knaust A."/>
            <person name="Julke S."/>
            <person name="Lilja T."/>
            <person name="Dhandapani V."/>
            <person name="Bonilla-Rosso G."/>
            <person name="Karlsson M."/>
            <person name="Shevchenko A."/>
            <person name="Choi S.R."/>
            <person name="Kim H.G."/>
            <person name="Park J.Y."/>
            <person name="Lim Y.P."/>
            <person name="Ludwig-Muller J."/>
            <person name="Dixelius C."/>
        </authorList>
    </citation>
    <scope>NUCLEOTIDE SEQUENCE</scope>
    <source>
        <tissue evidence="1">Potato root galls</tissue>
    </source>
</reference>
<accession>A0A0H5QZR9</accession>
<dbReference type="EMBL" id="HACM01006754">
    <property type="protein sequence ID" value="CRZ07196.1"/>
    <property type="molecule type" value="Transcribed_RNA"/>
</dbReference>
<proteinExistence type="predicted"/>
<dbReference type="EMBL" id="HACM01006748">
    <property type="protein sequence ID" value="CRZ07190.1"/>
    <property type="molecule type" value="Transcribed_RNA"/>
</dbReference>
<dbReference type="EMBL" id="HACM01006747">
    <property type="protein sequence ID" value="CRZ07189.1"/>
    <property type="molecule type" value="Transcribed_RNA"/>
</dbReference>